<evidence type="ECO:0000259" key="2">
    <source>
        <dbReference type="Pfam" id="PF05699"/>
    </source>
</evidence>
<dbReference type="PANTHER" id="PTHR23272">
    <property type="entry name" value="BED FINGER-RELATED"/>
    <property type="match status" value="1"/>
</dbReference>
<sequence length="346" mass="40052">MPSWPYGRIGLPLRNDWVTVAKLVKVLRYFYDLTNQSLGSLYVTSNTFLDEISDVDDLLNEWLKGDDVYSVDMARQMKAKFDKYWGNIEKMNMMLYVVVILDPRHKYSYLRYVFKNMHGQKIGEKMGDLVKYALYDVFEEYKKMYSSTPSRPSTTSSVESSQELDDDIGRREVRDKRKKWKQMVSEIGDGHRSESDTYLNEGIETDESPSFSITEWWKLHTPRFSILARLARNVLAMPISTVASESAFSNGGHIINDFRASLTPKMAQALIYCQDWLRRAPFKPVEEDYVAIDKIIKNVVSNVGSESTIIRLWYFVSHKDIIRFLGFSSPGTPGSQLTREELIVMN</sequence>
<dbReference type="Pfam" id="PF05699">
    <property type="entry name" value="Dimer_Tnp_hAT"/>
    <property type="match status" value="1"/>
</dbReference>
<gene>
    <name evidence="4" type="ORF">Sradi_6203400</name>
</gene>
<feature type="domain" description="hAT-like transposase RNase-H fold" evidence="3">
    <location>
        <begin position="40"/>
        <end position="141"/>
    </location>
</feature>
<dbReference type="EMBL" id="JACGWJ010000029">
    <property type="protein sequence ID" value="KAL0303353.1"/>
    <property type="molecule type" value="Genomic_DNA"/>
</dbReference>
<dbReference type="AlphaFoldDB" id="A0AAW2KBW6"/>
<feature type="region of interest" description="Disordered" evidence="1">
    <location>
        <begin position="146"/>
        <end position="170"/>
    </location>
</feature>
<reference evidence="4" key="1">
    <citation type="submission" date="2020-06" db="EMBL/GenBank/DDBJ databases">
        <authorList>
            <person name="Li T."/>
            <person name="Hu X."/>
            <person name="Zhang T."/>
            <person name="Song X."/>
            <person name="Zhang H."/>
            <person name="Dai N."/>
            <person name="Sheng W."/>
            <person name="Hou X."/>
            <person name="Wei L."/>
        </authorList>
    </citation>
    <scope>NUCLEOTIDE SEQUENCE</scope>
    <source>
        <strain evidence="4">G02</strain>
        <tissue evidence="4">Leaf</tissue>
    </source>
</reference>
<dbReference type="SUPFAM" id="SSF53098">
    <property type="entry name" value="Ribonuclease H-like"/>
    <property type="match status" value="1"/>
</dbReference>
<proteinExistence type="predicted"/>
<dbReference type="InterPro" id="IPR012337">
    <property type="entry name" value="RNaseH-like_sf"/>
</dbReference>
<accession>A0AAW2KBW6</accession>
<dbReference type="GO" id="GO:0046983">
    <property type="term" value="F:protein dimerization activity"/>
    <property type="evidence" value="ECO:0007669"/>
    <property type="project" value="InterPro"/>
</dbReference>
<dbReference type="GO" id="GO:0003677">
    <property type="term" value="F:DNA binding"/>
    <property type="evidence" value="ECO:0007669"/>
    <property type="project" value="InterPro"/>
</dbReference>
<protein>
    <submittedName>
        <fullName evidence="4">AC transposase</fullName>
    </submittedName>
</protein>
<name>A0AAW2KBW6_SESRA</name>
<evidence type="ECO:0000259" key="3">
    <source>
        <dbReference type="Pfam" id="PF14372"/>
    </source>
</evidence>
<dbReference type="InterPro" id="IPR008906">
    <property type="entry name" value="HATC_C_dom"/>
</dbReference>
<feature type="domain" description="HAT C-terminal dimerisation" evidence="2">
    <location>
        <begin position="195"/>
        <end position="277"/>
    </location>
</feature>
<feature type="compositionally biased region" description="Low complexity" evidence="1">
    <location>
        <begin position="146"/>
        <end position="161"/>
    </location>
</feature>
<evidence type="ECO:0000256" key="1">
    <source>
        <dbReference type="SAM" id="MobiDB-lite"/>
    </source>
</evidence>
<dbReference type="Pfam" id="PF14372">
    <property type="entry name" value="hAT-like_RNase-H"/>
    <property type="match status" value="1"/>
</dbReference>
<comment type="caution">
    <text evidence="4">The sequence shown here is derived from an EMBL/GenBank/DDBJ whole genome shotgun (WGS) entry which is preliminary data.</text>
</comment>
<evidence type="ECO:0000313" key="4">
    <source>
        <dbReference type="EMBL" id="KAL0303353.1"/>
    </source>
</evidence>
<dbReference type="PANTHER" id="PTHR23272:SF193">
    <property type="entry name" value="OS07G0624100 PROTEIN"/>
    <property type="match status" value="1"/>
</dbReference>
<dbReference type="InterPro" id="IPR025525">
    <property type="entry name" value="hAT-like_transposase_RNase-H"/>
</dbReference>
<organism evidence="4">
    <name type="scientific">Sesamum radiatum</name>
    <name type="common">Black benniseed</name>
    <dbReference type="NCBI Taxonomy" id="300843"/>
    <lineage>
        <taxon>Eukaryota</taxon>
        <taxon>Viridiplantae</taxon>
        <taxon>Streptophyta</taxon>
        <taxon>Embryophyta</taxon>
        <taxon>Tracheophyta</taxon>
        <taxon>Spermatophyta</taxon>
        <taxon>Magnoliopsida</taxon>
        <taxon>eudicotyledons</taxon>
        <taxon>Gunneridae</taxon>
        <taxon>Pentapetalae</taxon>
        <taxon>asterids</taxon>
        <taxon>lamiids</taxon>
        <taxon>Lamiales</taxon>
        <taxon>Pedaliaceae</taxon>
        <taxon>Sesamum</taxon>
    </lineage>
</organism>
<reference evidence="4" key="2">
    <citation type="journal article" date="2024" name="Plant">
        <title>Genomic evolution and insights into agronomic trait innovations of Sesamum species.</title>
        <authorList>
            <person name="Miao H."/>
            <person name="Wang L."/>
            <person name="Qu L."/>
            <person name="Liu H."/>
            <person name="Sun Y."/>
            <person name="Le M."/>
            <person name="Wang Q."/>
            <person name="Wei S."/>
            <person name="Zheng Y."/>
            <person name="Lin W."/>
            <person name="Duan Y."/>
            <person name="Cao H."/>
            <person name="Xiong S."/>
            <person name="Wang X."/>
            <person name="Wei L."/>
            <person name="Li C."/>
            <person name="Ma Q."/>
            <person name="Ju M."/>
            <person name="Zhao R."/>
            <person name="Li G."/>
            <person name="Mu C."/>
            <person name="Tian Q."/>
            <person name="Mei H."/>
            <person name="Zhang T."/>
            <person name="Gao T."/>
            <person name="Zhang H."/>
        </authorList>
    </citation>
    <scope>NUCLEOTIDE SEQUENCE</scope>
    <source>
        <strain evidence="4">G02</strain>
    </source>
</reference>